<dbReference type="SMART" id="SM00421">
    <property type="entry name" value="HTH_LUXR"/>
    <property type="match status" value="1"/>
</dbReference>
<dbReference type="InterPro" id="IPR016032">
    <property type="entry name" value="Sig_transdc_resp-reg_C-effctor"/>
</dbReference>
<evidence type="ECO:0000256" key="1">
    <source>
        <dbReference type="ARBA" id="ARBA00023015"/>
    </source>
</evidence>
<evidence type="ECO:0000259" key="5">
    <source>
        <dbReference type="PROSITE" id="PS50043"/>
    </source>
</evidence>
<dbReference type="AlphaFoldDB" id="X5E311"/>
<dbReference type="CDD" id="cd06170">
    <property type="entry name" value="LuxR_C_like"/>
    <property type="match status" value="1"/>
</dbReference>
<keyword evidence="4" id="KW-0472">Membrane</keyword>
<proteinExistence type="predicted"/>
<dbReference type="STRING" id="1168034.FH5T_18900"/>
<feature type="transmembrane region" description="Helical" evidence="4">
    <location>
        <begin position="186"/>
        <end position="203"/>
    </location>
</feature>
<evidence type="ECO:0000313" key="7">
    <source>
        <dbReference type="EMBL" id="SET57003.1"/>
    </source>
</evidence>
<dbReference type="PROSITE" id="PS00622">
    <property type="entry name" value="HTH_LUXR_1"/>
    <property type="match status" value="1"/>
</dbReference>
<dbReference type="Proteomes" id="UP000023772">
    <property type="component" value="Chromosome"/>
</dbReference>
<dbReference type="InterPro" id="IPR000792">
    <property type="entry name" value="Tscrpt_reg_LuxR_C"/>
</dbReference>
<evidence type="ECO:0000313" key="8">
    <source>
        <dbReference type="Proteomes" id="UP000023772"/>
    </source>
</evidence>
<evidence type="ECO:0000256" key="2">
    <source>
        <dbReference type="ARBA" id="ARBA00023125"/>
    </source>
</evidence>
<feature type="transmembrane region" description="Helical" evidence="4">
    <location>
        <begin position="114"/>
        <end position="134"/>
    </location>
</feature>
<dbReference type="PRINTS" id="PR00038">
    <property type="entry name" value="HTHLUXR"/>
</dbReference>
<gene>
    <name evidence="6" type="ORF">FH5T_18900</name>
    <name evidence="7" type="ORF">SAMN05444285_11678</name>
</gene>
<evidence type="ECO:0000313" key="9">
    <source>
        <dbReference type="Proteomes" id="UP000181981"/>
    </source>
</evidence>
<feature type="transmembrane region" description="Helical" evidence="4">
    <location>
        <begin position="146"/>
        <end position="165"/>
    </location>
</feature>
<keyword evidence="4" id="KW-1133">Transmembrane helix</keyword>
<reference evidence="6 8" key="1">
    <citation type="submission" date="2014-03" db="EMBL/GenBank/DDBJ databases">
        <title>Complete genome sequence of a deeply braunched marine Bacteroidia bacterium Draconibacterium orientale type strain FH5T.</title>
        <authorList>
            <person name="Li X."/>
            <person name="Wang X."/>
            <person name="Xie Z."/>
            <person name="Du Z."/>
            <person name="Chen G."/>
        </authorList>
    </citation>
    <scope>NUCLEOTIDE SEQUENCE [LARGE SCALE GENOMIC DNA]</scope>
    <source>
        <strain evidence="6 8">FH5</strain>
    </source>
</reference>
<dbReference type="EMBL" id="CP007451">
    <property type="protein sequence ID" value="AHW61006.1"/>
    <property type="molecule type" value="Genomic_DNA"/>
</dbReference>
<dbReference type="GO" id="GO:0006355">
    <property type="term" value="P:regulation of DNA-templated transcription"/>
    <property type="evidence" value="ECO:0007669"/>
    <property type="project" value="InterPro"/>
</dbReference>
<name>X5E311_9BACT</name>
<feature type="transmembrane region" description="Helical" evidence="4">
    <location>
        <begin position="77"/>
        <end position="102"/>
    </location>
</feature>
<dbReference type="Pfam" id="PF00196">
    <property type="entry name" value="GerE"/>
    <property type="match status" value="1"/>
</dbReference>
<dbReference type="EMBL" id="FOHT01000016">
    <property type="protein sequence ID" value="SET57003.1"/>
    <property type="molecule type" value="Genomic_DNA"/>
</dbReference>
<sequence length="315" mass="35973">MWIKILAYIVTFIVSAGISALGIMLAYQQYQQNKKPIFTTLLYQQIFLFSFLFYGVWGNISLRMVIADLNIGEALSAKLAVFIPIIGIPFMVVSWFMLLKFANNCNGRRLTKTFIFTFFPTFVVLAFALVFLIQKEYIYVPENADLFVVRILVVLNLVVHLFFLLPFFRKTKDAGLLKESGLDKNQVLIVFAATLLYSCVMFFFNRFGYISTCIALVVLFASNLVLPAIIRLNNQTTPENGNMDFQSFCSFYEISKREAEIIQEICSGKSNKAIADKLFITLQTVKDHNHRIFTKTGVKSRVQLANLVREKTGEN</sequence>
<dbReference type="RefSeq" id="WP_051568019.1">
    <property type="nucleotide sequence ID" value="NZ_FOHT01000016.1"/>
</dbReference>
<organism evidence="7 9">
    <name type="scientific">Draconibacterium orientale</name>
    <dbReference type="NCBI Taxonomy" id="1168034"/>
    <lineage>
        <taxon>Bacteria</taxon>
        <taxon>Pseudomonadati</taxon>
        <taxon>Bacteroidota</taxon>
        <taxon>Bacteroidia</taxon>
        <taxon>Marinilabiliales</taxon>
        <taxon>Prolixibacteraceae</taxon>
        <taxon>Draconibacterium</taxon>
    </lineage>
</organism>
<reference evidence="7 9" key="2">
    <citation type="submission" date="2016-10" db="EMBL/GenBank/DDBJ databases">
        <authorList>
            <person name="de Groot N.N."/>
        </authorList>
    </citation>
    <scope>NUCLEOTIDE SEQUENCE [LARGE SCALE GENOMIC DNA]</scope>
    <source>
        <strain evidence="7 9">DSM 25947</strain>
    </source>
</reference>
<evidence type="ECO:0000313" key="6">
    <source>
        <dbReference type="EMBL" id="AHW61006.1"/>
    </source>
</evidence>
<dbReference type="Proteomes" id="UP000181981">
    <property type="component" value="Unassembled WGS sequence"/>
</dbReference>
<dbReference type="KEGG" id="dori:FH5T_18900"/>
<dbReference type="GO" id="GO:0003677">
    <property type="term" value="F:DNA binding"/>
    <property type="evidence" value="ECO:0007669"/>
    <property type="project" value="UniProtKB-KW"/>
</dbReference>
<dbReference type="HOGENOM" id="CLU_882050_0_0_10"/>
<accession>X5E311</accession>
<dbReference type="PROSITE" id="PS50043">
    <property type="entry name" value="HTH_LUXR_2"/>
    <property type="match status" value="1"/>
</dbReference>
<keyword evidence="8" id="KW-1185">Reference proteome</keyword>
<feature type="transmembrane region" description="Helical" evidence="4">
    <location>
        <begin position="209"/>
        <end position="230"/>
    </location>
</feature>
<dbReference type="Gene3D" id="1.10.10.10">
    <property type="entry name" value="Winged helix-like DNA-binding domain superfamily/Winged helix DNA-binding domain"/>
    <property type="match status" value="1"/>
</dbReference>
<keyword evidence="4" id="KW-0812">Transmembrane</keyword>
<feature type="transmembrane region" description="Helical" evidence="4">
    <location>
        <begin position="6"/>
        <end position="25"/>
    </location>
</feature>
<protein>
    <submittedName>
        <fullName evidence="6">LuxR family transcriptional regulator</fullName>
    </submittedName>
    <submittedName>
        <fullName evidence="7">Regulatory protein, luxR family</fullName>
    </submittedName>
</protein>
<keyword evidence="3" id="KW-0804">Transcription</keyword>
<dbReference type="InterPro" id="IPR036388">
    <property type="entry name" value="WH-like_DNA-bd_sf"/>
</dbReference>
<dbReference type="PANTHER" id="PTHR44688">
    <property type="entry name" value="DNA-BINDING TRANSCRIPTIONAL ACTIVATOR DEVR_DOSR"/>
    <property type="match status" value="1"/>
</dbReference>
<dbReference type="eggNOG" id="COG2197">
    <property type="taxonomic scope" value="Bacteria"/>
</dbReference>
<feature type="domain" description="HTH luxR-type" evidence="5">
    <location>
        <begin position="247"/>
        <end position="312"/>
    </location>
</feature>
<dbReference type="SUPFAM" id="SSF46894">
    <property type="entry name" value="C-terminal effector domain of the bipartite response regulators"/>
    <property type="match status" value="1"/>
</dbReference>
<evidence type="ECO:0000256" key="3">
    <source>
        <dbReference type="ARBA" id="ARBA00023163"/>
    </source>
</evidence>
<evidence type="ECO:0000256" key="4">
    <source>
        <dbReference type="SAM" id="Phobius"/>
    </source>
</evidence>
<dbReference type="PANTHER" id="PTHR44688:SF16">
    <property type="entry name" value="DNA-BINDING TRANSCRIPTIONAL ACTIVATOR DEVR_DOSR"/>
    <property type="match status" value="1"/>
</dbReference>
<keyword evidence="2" id="KW-0238">DNA-binding</keyword>
<dbReference type="OrthoDB" id="9797341at2"/>
<keyword evidence="1" id="KW-0805">Transcription regulation</keyword>